<dbReference type="RefSeq" id="WP_061970560.1">
    <property type="nucleotide sequence ID" value="NZ_FMAV01000001.1"/>
</dbReference>
<dbReference type="EMBL" id="LNQN01000001">
    <property type="protein sequence ID" value="KSU85539.1"/>
    <property type="molecule type" value="Genomic_DNA"/>
</dbReference>
<evidence type="ECO:0000313" key="2">
    <source>
        <dbReference type="Proteomes" id="UP000054099"/>
    </source>
</evidence>
<sequence length="156" mass="18059">MLVNERLVQKINQMAENFNISVDIHIEAKCPLNRNIGGKYNAGEQSITLYLEEIQAQSEWLFPNEDVFVEYASVIFAHEAGHATDPYLQKLVELYDSTEDEFKRKKIELLVEVQAWKIAKELVQELPDEFFSKIKRISLEHHYEAVSQGFKDEGVA</sequence>
<name>A0A0V8JEP0_9BACL</name>
<comment type="caution">
    <text evidence="1">The sequence shown here is derived from an EMBL/GenBank/DDBJ whole genome shotgun (WGS) entry which is preliminary data.</text>
</comment>
<dbReference type="OrthoDB" id="2859043at2"/>
<accession>A0A0V8JEP0</accession>
<protein>
    <submittedName>
        <fullName evidence="1">Uncharacterized protein</fullName>
    </submittedName>
</protein>
<dbReference type="Proteomes" id="UP000054099">
    <property type="component" value="Unassembled WGS sequence"/>
</dbReference>
<dbReference type="AlphaFoldDB" id="A0A0V8JEP0"/>
<evidence type="ECO:0000313" key="1">
    <source>
        <dbReference type="EMBL" id="KSU85539.1"/>
    </source>
</evidence>
<gene>
    <name evidence="1" type="ORF">AS030_08595</name>
</gene>
<reference evidence="1 2" key="1">
    <citation type="journal article" date="2014" name="Antonie Van Leeuwenhoek">
        <title>Fictibacillus enclensis sp. nov., isolated from marine sediment.</title>
        <authorList>
            <person name="Dastager S.G."/>
            <person name="Mawlankar R."/>
            <person name="Srinivasan K."/>
            <person name="Tang S.K."/>
            <person name="Lee J.C."/>
            <person name="Ramana V.V."/>
            <person name="Shouche Y.S."/>
        </authorList>
    </citation>
    <scope>NUCLEOTIDE SEQUENCE [LARGE SCALE GENOMIC DNA]</scope>
    <source>
        <strain evidence="1 2">NIO-1003</strain>
    </source>
</reference>
<proteinExistence type="predicted"/>
<organism evidence="1 2">
    <name type="scientific">Fictibacillus enclensis</name>
    <dbReference type="NCBI Taxonomy" id="1017270"/>
    <lineage>
        <taxon>Bacteria</taxon>
        <taxon>Bacillati</taxon>
        <taxon>Bacillota</taxon>
        <taxon>Bacilli</taxon>
        <taxon>Bacillales</taxon>
        <taxon>Fictibacillaceae</taxon>
        <taxon>Fictibacillus</taxon>
    </lineage>
</organism>
<keyword evidence="2" id="KW-1185">Reference proteome</keyword>